<evidence type="ECO:0000313" key="1">
    <source>
        <dbReference type="EMBL" id="HGQ74204.1"/>
    </source>
</evidence>
<sequence>MKCRGIYKNPNGKLVVIDAHIHDNKIINLEISGDFFAYPEEAIDDLENQLKDLHLSDLERALIEKSSNIVFIGLGVDDIIRAIREMKCVEETLS</sequence>
<gene>
    <name evidence="1" type="ORF">ENU20_03910</name>
</gene>
<comment type="caution">
    <text evidence="1">The sequence shown here is derived from an EMBL/GenBank/DDBJ whole genome shotgun (WGS) entry which is preliminary data.</text>
</comment>
<dbReference type="EMBL" id="DTBP01000025">
    <property type="protein sequence ID" value="HGQ74204.1"/>
    <property type="molecule type" value="Genomic_DNA"/>
</dbReference>
<organism evidence="1">
    <name type="scientific">Staphylothermus marinus</name>
    <dbReference type="NCBI Taxonomy" id="2280"/>
    <lineage>
        <taxon>Archaea</taxon>
        <taxon>Thermoproteota</taxon>
        <taxon>Thermoprotei</taxon>
        <taxon>Desulfurococcales</taxon>
        <taxon>Desulfurococcaceae</taxon>
        <taxon>Staphylothermus</taxon>
    </lineage>
</organism>
<reference evidence="1" key="1">
    <citation type="journal article" date="2020" name="mSystems">
        <title>Genome- and Community-Level Interaction Insights into Carbon Utilization and Element Cycling Functions of Hydrothermarchaeota in Hydrothermal Sediment.</title>
        <authorList>
            <person name="Zhou Z."/>
            <person name="Liu Y."/>
            <person name="Xu W."/>
            <person name="Pan J."/>
            <person name="Luo Z.H."/>
            <person name="Li M."/>
        </authorList>
    </citation>
    <scope>NUCLEOTIDE SEQUENCE [LARGE SCALE GENOMIC DNA]</scope>
    <source>
        <strain evidence="1">SpSt-648</strain>
    </source>
</reference>
<dbReference type="AlphaFoldDB" id="A0A7C4NP51"/>
<protein>
    <recommendedName>
        <fullName evidence="2">Lipoate--protein ligase</fullName>
    </recommendedName>
</protein>
<name>A0A7C4NP51_STAMA</name>
<dbReference type="SUPFAM" id="SSF82649">
    <property type="entry name" value="SufE/NifU"/>
    <property type="match status" value="1"/>
</dbReference>
<dbReference type="Gene3D" id="3.30.390.50">
    <property type="entry name" value="CO dehydrogenase flavoprotein, C-terminal domain"/>
    <property type="match status" value="1"/>
</dbReference>
<accession>A0A7C4NP51</accession>
<evidence type="ECO:0008006" key="2">
    <source>
        <dbReference type="Google" id="ProtNLM"/>
    </source>
</evidence>
<proteinExistence type="predicted"/>